<comment type="cofactor">
    <cofactor evidence="1">
        <name>[4Fe-4S] cluster</name>
        <dbReference type="ChEBI" id="CHEBI:49883"/>
    </cofactor>
</comment>
<dbReference type="InterPro" id="IPR051198">
    <property type="entry name" value="BchE-like"/>
</dbReference>
<evidence type="ECO:0000313" key="8">
    <source>
        <dbReference type="Proteomes" id="UP000482487"/>
    </source>
</evidence>
<dbReference type="InterPro" id="IPR006638">
    <property type="entry name" value="Elp3/MiaA/NifB-like_rSAM"/>
</dbReference>
<dbReference type="Gene3D" id="3.80.30.20">
    <property type="entry name" value="tm_1862 like domain"/>
    <property type="match status" value="1"/>
</dbReference>
<evidence type="ECO:0000256" key="2">
    <source>
        <dbReference type="ARBA" id="ARBA00022691"/>
    </source>
</evidence>
<dbReference type="AlphaFoldDB" id="A0A7C9IN54"/>
<keyword evidence="4" id="KW-0408">Iron</keyword>
<dbReference type="InterPro" id="IPR034466">
    <property type="entry name" value="Methyltransferase_Class_B"/>
</dbReference>
<dbReference type="GO" id="GO:0051539">
    <property type="term" value="F:4 iron, 4 sulfur cluster binding"/>
    <property type="evidence" value="ECO:0007669"/>
    <property type="project" value="UniProtKB-KW"/>
</dbReference>
<dbReference type="GO" id="GO:0046872">
    <property type="term" value="F:metal ion binding"/>
    <property type="evidence" value="ECO:0007669"/>
    <property type="project" value="UniProtKB-KW"/>
</dbReference>
<keyword evidence="2" id="KW-0949">S-adenosyl-L-methionine</keyword>
<keyword evidence="8" id="KW-1185">Reference proteome</keyword>
<proteinExistence type="predicted"/>
<dbReference type="InterPro" id="IPR058240">
    <property type="entry name" value="rSAM_sf"/>
</dbReference>
<dbReference type="SUPFAM" id="SSF102114">
    <property type="entry name" value="Radical SAM enzymes"/>
    <property type="match status" value="1"/>
</dbReference>
<dbReference type="SMART" id="SM00729">
    <property type="entry name" value="Elp3"/>
    <property type="match status" value="1"/>
</dbReference>
<reference evidence="7 8" key="1">
    <citation type="submission" date="2020-01" db="EMBL/GenBank/DDBJ databases">
        <title>Genome sequence of Desulfovibrio aerotolerans DSM 16695(T).</title>
        <authorList>
            <person name="Karnachuk O."/>
            <person name="Avakyan M."/>
            <person name="Mardanov A."/>
            <person name="Kadnikov V."/>
            <person name="Ravin N."/>
        </authorList>
    </citation>
    <scope>NUCLEOTIDE SEQUENCE [LARGE SCALE GENOMIC DNA]</scope>
    <source>
        <strain evidence="7 8">DSM 16695</strain>
    </source>
</reference>
<dbReference type="GO" id="GO:0031419">
    <property type="term" value="F:cobalamin binding"/>
    <property type="evidence" value="ECO:0007669"/>
    <property type="project" value="InterPro"/>
</dbReference>
<evidence type="ECO:0000256" key="1">
    <source>
        <dbReference type="ARBA" id="ARBA00001966"/>
    </source>
</evidence>
<sequence length="429" mass="46894">MAGALRQAGYLTQIYDISLSASSDDLERVVKEFTPDVVGISVRNIDNVDSLTAGASWTGDSLRELVARLKGLVAGPVVLGGPGFSLIPEELLAHTGADYGVTGPGEAALPALLNHLAARKSSPRIVSAEGTSCSHIGPAAWDEFLFPEYLKRGGLPGLHTKRGCPNACLYCGYPVVEGTTICHRDPLEVVEDLRHARDHFGARDFFFTDAVFNDSEGGYLRFAEILAGAGLGIRFGAYFQPCRIGANELNLLKQAGLMAMELGTDSGCDQILTRLRKPHRMEDVFAFQAICHAHCIPCAHFIIFGGPGETMDTVEEGLANLEKLEGSCIFAFMGLRIHQGTGLHRLAVKEGRLAVGDPLLRPVFYLSSLLDPILLEDRIRRSFSGRRDRFFPPEEGNLRMRILRRMGYSGLLWDTLPIFTSHNQRGPRT</sequence>
<evidence type="ECO:0000259" key="6">
    <source>
        <dbReference type="PROSITE" id="PS51332"/>
    </source>
</evidence>
<dbReference type="InterPro" id="IPR006158">
    <property type="entry name" value="Cobalamin-bd"/>
</dbReference>
<dbReference type="GO" id="GO:0005829">
    <property type="term" value="C:cytosol"/>
    <property type="evidence" value="ECO:0007669"/>
    <property type="project" value="TreeGrafter"/>
</dbReference>
<feature type="domain" description="B12-binding" evidence="6">
    <location>
        <begin position="1"/>
        <end position="123"/>
    </location>
</feature>
<dbReference type="InterPro" id="IPR023969">
    <property type="entry name" value="CHP04072_B12-bd/rSAM"/>
</dbReference>
<dbReference type="PROSITE" id="PS51332">
    <property type="entry name" value="B12_BINDING"/>
    <property type="match status" value="1"/>
</dbReference>
<dbReference type="Proteomes" id="UP000482487">
    <property type="component" value="Unassembled WGS sequence"/>
</dbReference>
<accession>A0A7C9IN54</accession>
<evidence type="ECO:0000256" key="5">
    <source>
        <dbReference type="ARBA" id="ARBA00023014"/>
    </source>
</evidence>
<gene>
    <name evidence="7" type="ORF">GTA51_16955</name>
</gene>
<dbReference type="GO" id="GO:0003824">
    <property type="term" value="F:catalytic activity"/>
    <property type="evidence" value="ECO:0007669"/>
    <property type="project" value="InterPro"/>
</dbReference>
<dbReference type="OrthoDB" id="9804952at2"/>
<dbReference type="Gene3D" id="3.40.50.280">
    <property type="entry name" value="Cobalamin-binding domain"/>
    <property type="match status" value="1"/>
</dbReference>
<name>A0A7C9IN54_9BACT</name>
<organism evidence="7 8">
    <name type="scientific">Solidesulfovibrio aerotolerans</name>
    <dbReference type="NCBI Taxonomy" id="295255"/>
    <lineage>
        <taxon>Bacteria</taxon>
        <taxon>Pseudomonadati</taxon>
        <taxon>Thermodesulfobacteriota</taxon>
        <taxon>Desulfovibrionia</taxon>
        <taxon>Desulfovibrionales</taxon>
        <taxon>Desulfovibrionaceae</taxon>
        <taxon>Solidesulfovibrio</taxon>
    </lineage>
</organism>
<dbReference type="Pfam" id="PF04055">
    <property type="entry name" value="Radical_SAM"/>
    <property type="match status" value="1"/>
</dbReference>
<dbReference type="PANTHER" id="PTHR43409:SF16">
    <property type="entry name" value="SLR0320 PROTEIN"/>
    <property type="match status" value="1"/>
</dbReference>
<dbReference type="InterPro" id="IPR007197">
    <property type="entry name" value="rSAM"/>
</dbReference>
<dbReference type="SFLD" id="SFLDG01123">
    <property type="entry name" value="methyltransferase_(Class_B)"/>
    <property type="match status" value="1"/>
</dbReference>
<dbReference type="NCBIfam" id="TIGR04072">
    <property type="entry name" value="rSAM_ladder_B12"/>
    <property type="match status" value="1"/>
</dbReference>
<evidence type="ECO:0000313" key="7">
    <source>
        <dbReference type="EMBL" id="MYL84805.1"/>
    </source>
</evidence>
<dbReference type="InterPro" id="IPR023404">
    <property type="entry name" value="rSAM_horseshoe"/>
</dbReference>
<evidence type="ECO:0000256" key="3">
    <source>
        <dbReference type="ARBA" id="ARBA00022723"/>
    </source>
</evidence>
<evidence type="ECO:0000256" key="4">
    <source>
        <dbReference type="ARBA" id="ARBA00023004"/>
    </source>
</evidence>
<dbReference type="Pfam" id="PF02310">
    <property type="entry name" value="B12-binding"/>
    <property type="match status" value="1"/>
</dbReference>
<keyword evidence="3" id="KW-0479">Metal-binding</keyword>
<dbReference type="EMBL" id="WVUD01000043">
    <property type="protein sequence ID" value="MYL84805.1"/>
    <property type="molecule type" value="Genomic_DNA"/>
</dbReference>
<dbReference type="PANTHER" id="PTHR43409">
    <property type="entry name" value="ANAEROBIC MAGNESIUM-PROTOPORPHYRIN IX MONOMETHYL ESTER CYCLASE-RELATED"/>
    <property type="match status" value="1"/>
</dbReference>
<dbReference type="SFLD" id="SFLDS00029">
    <property type="entry name" value="Radical_SAM"/>
    <property type="match status" value="1"/>
</dbReference>
<protein>
    <submittedName>
        <fullName evidence="7">Radical SAM protein</fullName>
    </submittedName>
</protein>
<keyword evidence="5" id="KW-0411">Iron-sulfur</keyword>
<dbReference type="SFLD" id="SFLDG01082">
    <property type="entry name" value="B12-binding_domain_containing"/>
    <property type="match status" value="1"/>
</dbReference>
<comment type="caution">
    <text evidence="7">The sequence shown here is derived from an EMBL/GenBank/DDBJ whole genome shotgun (WGS) entry which is preliminary data.</text>
</comment>